<protein>
    <submittedName>
        <fullName evidence="6">DNA-binding response regulator</fullName>
    </submittedName>
</protein>
<dbReference type="SMART" id="SM00421">
    <property type="entry name" value="HTH_LUXR"/>
    <property type="match status" value="1"/>
</dbReference>
<dbReference type="SUPFAM" id="SSF46894">
    <property type="entry name" value="C-terminal effector domain of the bipartite response regulators"/>
    <property type="match status" value="1"/>
</dbReference>
<dbReference type="Proteomes" id="UP000280819">
    <property type="component" value="Unassembled WGS sequence"/>
</dbReference>
<dbReference type="PANTHER" id="PTHR43214">
    <property type="entry name" value="TWO-COMPONENT RESPONSE REGULATOR"/>
    <property type="match status" value="1"/>
</dbReference>
<dbReference type="InterPro" id="IPR039420">
    <property type="entry name" value="WalR-like"/>
</dbReference>
<proteinExistence type="predicted"/>
<name>A0A3P1T384_9ACTN</name>
<dbReference type="CDD" id="cd17535">
    <property type="entry name" value="REC_NarL-like"/>
    <property type="match status" value="1"/>
</dbReference>
<dbReference type="GO" id="GO:0006355">
    <property type="term" value="P:regulation of DNA-templated transcription"/>
    <property type="evidence" value="ECO:0007669"/>
    <property type="project" value="InterPro"/>
</dbReference>
<keyword evidence="2 6" id="KW-0238">DNA-binding</keyword>
<evidence type="ECO:0000313" key="7">
    <source>
        <dbReference type="Proteomes" id="UP000280819"/>
    </source>
</evidence>
<dbReference type="EMBL" id="RQZG01000015">
    <property type="protein sequence ID" value="RRD03952.1"/>
    <property type="molecule type" value="Genomic_DNA"/>
</dbReference>
<feature type="domain" description="Response regulatory" evidence="5">
    <location>
        <begin position="6"/>
        <end position="122"/>
    </location>
</feature>
<dbReference type="InterPro" id="IPR016032">
    <property type="entry name" value="Sig_transdc_resp-reg_C-effctor"/>
</dbReference>
<reference evidence="6 7" key="1">
    <citation type="submission" date="2018-11" db="EMBL/GenBank/DDBJ databases">
        <title>Genomes From Bacteria Associated with the Canine Oral Cavity: a Test Case for Automated Genome-Based Taxonomic Assignment.</title>
        <authorList>
            <person name="Coil D.A."/>
            <person name="Jospin G."/>
            <person name="Darling A.E."/>
            <person name="Wallis C."/>
            <person name="Davis I.J."/>
            <person name="Harris S."/>
            <person name="Eisen J.A."/>
            <person name="Holcombe L.J."/>
            <person name="O'Flynn C."/>
        </authorList>
    </citation>
    <scope>NUCLEOTIDE SEQUENCE [LARGE SCALE GENOMIC DNA]</scope>
    <source>
        <strain evidence="6 7">OH887_COT-365</strain>
    </source>
</reference>
<feature type="modified residue" description="4-aspartylphosphate" evidence="3">
    <location>
        <position position="57"/>
    </location>
</feature>
<accession>A0A3P1T384</accession>
<dbReference type="PRINTS" id="PR00038">
    <property type="entry name" value="HTHLUXR"/>
</dbReference>
<dbReference type="InterPro" id="IPR058245">
    <property type="entry name" value="NreC/VraR/RcsB-like_REC"/>
</dbReference>
<evidence type="ECO:0000259" key="5">
    <source>
        <dbReference type="PROSITE" id="PS50110"/>
    </source>
</evidence>
<evidence type="ECO:0000256" key="1">
    <source>
        <dbReference type="ARBA" id="ARBA00022553"/>
    </source>
</evidence>
<dbReference type="PROSITE" id="PS50110">
    <property type="entry name" value="RESPONSE_REGULATORY"/>
    <property type="match status" value="1"/>
</dbReference>
<keyword evidence="1 3" id="KW-0597">Phosphoprotein</keyword>
<feature type="domain" description="HTH luxR-type" evidence="4">
    <location>
        <begin position="150"/>
        <end position="215"/>
    </location>
</feature>
<evidence type="ECO:0000256" key="2">
    <source>
        <dbReference type="ARBA" id="ARBA00023125"/>
    </source>
</evidence>
<dbReference type="Pfam" id="PF00072">
    <property type="entry name" value="Response_reg"/>
    <property type="match status" value="1"/>
</dbReference>
<dbReference type="GO" id="GO:0000160">
    <property type="term" value="P:phosphorelay signal transduction system"/>
    <property type="evidence" value="ECO:0007669"/>
    <property type="project" value="InterPro"/>
</dbReference>
<dbReference type="AlphaFoldDB" id="A0A3P1T384"/>
<dbReference type="SMART" id="SM00448">
    <property type="entry name" value="REC"/>
    <property type="match status" value="1"/>
</dbReference>
<dbReference type="InterPro" id="IPR000792">
    <property type="entry name" value="Tscrpt_reg_LuxR_C"/>
</dbReference>
<dbReference type="InterPro" id="IPR011006">
    <property type="entry name" value="CheY-like_superfamily"/>
</dbReference>
<gene>
    <name evidence="6" type="ORF">EII34_12320</name>
</gene>
<dbReference type="CDD" id="cd06170">
    <property type="entry name" value="LuxR_C_like"/>
    <property type="match status" value="1"/>
</dbReference>
<comment type="caution">
    <text evidence="6">The sequence shown here is derived from an EMBL/GenBank/DDBJ whole genome shotgun (WGS) entry which is preliminary data.</text>
</comment>
<dbReference type="OrthoDB" id="9808843at2"/>
<sequence length="228" mass="24812">MSEACRVLVVDDDPMVREAYRMFLSRHEDHVVVAEARNGREAVDAYDQTLPDVVLMDLQMPEMSGVDAIREISGKHKDACIVALTTFGTQEYIVSALRAGAAGYLMKDCGGPALLTGIQQALAGEMPLAPGVRRELVSDLIAGHRRGPADQDLTDSLAPREKELLLWLGQGMTNAQIATKMFISEGSVKQYLSHIGDKLGLKSRTQILVRAIQLGLVDPALMTPRSRG</sequence>
<dbReference type="InterPro" id="IPR001789">
    <property type="entry name" value="Sig_transdc_resp-reg_receiver"/>
</dbReference>
<organism evidence="6 7">
    <name type="scientific">Arachnia propionica</name>
    <dbReference type="NCBI Taxonomy" id="1750"/>
    <lineage>
        <taxon>Bacteria</taxon>
        <taxon>Bacillati</taxon>
        <taxon>Actinomycetota</taxon>
        <taxon>Actinomycetes</taxon>
        <taxon>Propionibacteriales</taxon>
        <taxon>Propionibacteriaceae</taxon>
        <taxon>Arachnia</taxon>
    </lineage>
</organism>
<dbReference type="PANTHER" id="PTHR43214:SF43">
    <property type="entry name" value="TWO-COMPONENT RESPONSE REGULATOR"/>
    <property type="match status" value="1"/>
</dbReference>
<dbReference type="RefSeq" id="WP_124845457.1">
    <property type="nucleotide sequence ID" value="NZ_JAUNKP010000012.1"/>
</dbReference>
<evidence type="ECO:0000259" key="4">
    <source>
        <dbReference type="PROSITE" id="PS50043"/>
    </source>
</evidence>
<dbReference type="Gene3D" id="3.40.50.2300">
    <property type="match status" value="1"/>
</dbReference>
<evidence type="ECO:0000313" key="6">
    <source>
        <dbReference type="EMBL" id="RRD03952.1"/>
    </source>
</evidence>
<dbReference type="PROSITE" id="PS00622">
    <property type="entry name" value="HTH_LUXR_1"/>
    <property type="match status" value="1"/>
</dbReference>
<evidence type="ECO:0000256" key="3">
    <source>
        <dbReference type="PROSITE-ProRule" id="PRU00169"/>
    </source>
</evidence>
<dbReference type="Pfam" id="PF00196">
    <property type="entry name" value="GerE"/>
    <property type="match status" value="1"/>
</dbReference>
<dbReference type="SUPFAM" id="SSF52172">
    <property type="entry name" value="CheY-like"/>
    <property type="match status" value="1"/>
</dbReference>
<dbReference type="GO" id="GO:0003677">
    <property type="term" value="F:DNA binding"/>
    <property type="evidence" value="ECO:0007669"/>
    <property type="project" value="UniProtKB-KW"/>
</dbReference>
<dbReference type="PROSITE" id="PS50043">
    <property type="entry name" value="HTH_LUXR_2"/>
    <property type="match status" value="1"/>
</dbReference>